<keyword evidence="2" id="KW-0732">Signal</keyword>
<keyword evidence="4" id="KW-1185">Reference proteome</keyword>
<feature type="region of interest" description="Disordered" evidence="1">
    <location>
        <begin position="105"/>
        <end position="124"/>
    </location>
</feature>
<reference evidence="3" key="1">
    <citation type="journal article" date="2020" name="Stud. Mycol.">
        <title>101 Dothideomycetes genomes: a test case for predicting lifestyles and emergence of pathogens.</title>
        <authorList>
            <person name="Haridas S."/>
            <person name="Albert R."/>
            <person name="Binder M."/>
            <person name="Bloem J."/>
            <person name="Labutti K."/>
            <person name="Salamov A."/>
            <person name="Andreopoulos B."/>
            <person name="Baker S."/>
            <person name="Barry K."/>
            <person name="Bills G."/>
            <person name="Bluhm B."/>
            <person name="Cannon C."/>
            <person name="Castanera R."/>
            <person name="Culley D."/>
            <person name="Daum C."/>
            <person name="Ezra D."/>
            <person name="Gonzalez J."/>
            <person name="Henrissat B."/>
            <person name="Kuo A."/>
            <person name="Liang C."/>
            <person name="Lipzen A."/>
            <person name="Lutzoni F."/>
            <person name="Magnuson J."/>
            <person name="Mondo S."/>
            <person name="Nolan M."/>
            <person name="Ohm R."/>
            <person name="Pangilinan J."/>
            <person name="Park H.-J."/>
            <person name="Ramirez L."/>
            <person name="Alfaro M."/>
            <person name="Sun H."/>
            <person name="Tritt A."/>
            <person name="Yoshinaga Y."/>
            <person name="Zwiers L.-H."/>
            <person name="Turgeon B."/>
            <person name="Goodwin S."/>
            <person name="Spatafora J."/>
            <person name="Crous P."/>
            <person name="Grigoriev I."/>
        </authorList>
    </citation>
    <scope>NUCLEOTIDE SEQUENCE</scope>
    <source>
        <strain evidence="3">CBS 113389</strain>
    </source>
</reference>
<dbReference type="EMBL" id="MU001635">
    <property type="protein sequence ID" value="KAF2483458.1"/>
    <property type="molecule type" value="Genomic_DNA"/>
</dbReference>
<dbReference type="GeneID" id="54474604"/>
<evidence type="ECO:0000256" key="2">
    <source>
        <dbReference type="SAM" id="SignalP"/>
    </source>
</evidence>
<dbReference type="RefSeq" id="XP_033590028.1">
    <property type="nucleotide sequence ID" value="XM_033733602.1"/>
</dbReference>
<accession>A0A6A6PTM6</accession>
<proteinExistence type="predicted"/>
<feature type="signal peptide" evidence="2">
    <location>
        <begin position="1"/>
        <end position="16"/>
    </location>
</feature>
<evidence type="ECO:0000256" key="1">
    <source>
        <dbReference type="SAM" id="MobiDB-lite"/>
    </source>
</evidence>
<protein>
    <submittedName>
        <fullName evidence="3">Uncharacterized protein</fullName>
    </submittedName>
</protein>
<dbReference type="AlphaFoldDB" id="A0A6A6PTM6"/>
<dbReference type="Proteomes" id="UP000799767">
    <property type="component" value="Unassembled WGS sequence"/>
</dbReference>
<evidence type="ECO:0000313" key="4">
    <source>
        <dbReference type="Proteomes" id="UP000799767"/>
    </source>
</evidence>
<sequence length="341" mass="35575">MRLTTLILAILGTAAASPKSPRGGDSWHGSGDSWPGCSKAVEQVYAAHQQSQATAFCSWYYPARWAPTVTKTTTKTIHTSTTITRTTSVAATSIVTSCAVPATTSSTTTPVKREAHQTPKPQAWSHYPLGPSASSCCKCLHPATSTIIKTITKTAVTSTASVVHTVTTSTTTVNAVQTFSLYEVGSNEGNSFLNPRQQADEFFLVGNILNPTNPATYTLLGNGSLVIVYPGPSNPASTAGRIAVQQIGEVQTYFVIFTDGVSSNTSVLTCAVATDVDGTCPFTCSVSGVEAGAVFYNYNLVEDIVSIGPSVPVQSEALTLYAVGSAPATAGNTTKLLDDLT</sequence>
<feature type="chain" id="PRO_5025581608" evidence="2">
    <location>
        <begin position="17"/>
        <end position="341"/>
    </location>
</feature>
<gene>
    <name evidence="3" type="ORF">BDY17DRAFT_297454</name>
</gene>
<organism evidence="3 4">
    <name type="scientific">Neohortaea acidophila</name>
    <dbReference type="NCBI Taxonomy" id="245834"/>
    <lineage>
        <taxon>Eukaryota</taxon>
        <taxon>Fungi</taxon>
        <taxon>Dikarya</taxon>
        <taxon>Ascomycota</taxon>
        <taxon>Pezizomycotina</taxon>
        <taxon>Dothideomycetes</taxon>
        <taxon>Dothideomycetidae</taxon>
        <taxon>Mycosphaerellales</taxon>
        <taxon>Teratosphaeriaceae</taxon>
        <taxon>Neohortaea</taxon>
    </lineage>
</organism>
<evidence type="ECO:0000313" key="3">
    <source>
        <dbReference type="EMBL" id="KAF2483458.1"/>
    </source>
</evidence>
<name>A0A6A6PTM6_9PEZI</name>